<keyword evidence="7" id="KW-1133">Transmembrane helix</keyword>
<dbReference type="GO" id="GO:0006974">
    <property type="term" value="P:DNA damage response"/>
    <property type="evidence" value="ECO:0007669"/>
    <property type="project" value="InterPro"/>
</dbReference>
<evidence type="ECO:0000256" key="7">
    <source>
        <dbReference type="SAM" id="Phobius"/>
    </source>
</evidence>
<comment type="similarity">
    <text evidence="3">Belongs to the HPF1 family.</text>
</comment>
<evidence type="ECO:0000313" key="10">
    <source>
        <dbReference type="Proteomes" id="UP000597762"/>
    </source>
</evidence>
<evidence type="ECO:0000256" key="2">
    <source>
        <dbReference type="ARBA" id="ARBA00004286"/>
    </source>
</evidence>
<dbReference type="GO" id="GO:0005634">
    <property type="term" value="C:nucleus"/>
    <property type="evidence" value="ECO:0007669"/>
    <property type="project" value="UniProtKB-SubCell"/>
</dbReference>
<dbReference type="Pfam" id="PF10228">
    <property type="entry name" value="HPF1"/>
    <property type="match status" value="1"/>
</dbReference>
<evidence type="ECO:0000313" key="9">
    <source>
        <dbReference type="EMBL" id="CAE1318107.1"/>
    </source>
</evidence>
<feature type="transmembrane region" description="Helical" evidence="7">
    <location>
        <begin position="187"/>
        <end position="206"/>
    </location>
</feature>
<dbReference type="PANTHER" id="PTHR13386">
    <property type="entry name" value="HISTONE PARYLATION FACTOR 1"/>
    <property type="match status" value="1"/>
</dbReference>
<reference evidence="9" key="1">
    <citation type="submission" date="2021-01" db="EMBL/GenBank/DDBJ databases">
        <authorList>
            <person name="Li R."/>
            <person name="Bekaert M."/>
        </authorList>
    </citation>
    <scope>NUCLEOTIDE SEQUENCE</scope>
    <source>
        <strain evidence="9">Farmed</strain>
    </source>
</reference>
<evidence type="ECO:0000256" key="3">
    <source>
        <dbReference type="ARBA" id="ARBA00010803"/>
    </source>
</evidence>
<dbReference type="EMBL" id="CAHIKZ030005000">
    <property type="protein sequence ID" value="CAE1318107.1"/>
    <property type="molecule type" value="Genomic_DNA"/>
</dbReference>
<evidence type="ECO:0000256" key="4">
    <source>
        <dbReference type="ARBA" id="ARBA00022454"/>
    </source>
</evidence>
<dbReference type="InterPro" id="IPR019406">
    <property type="entry name" value="APLF_PBZ"/>
</dbReference>
<keyword evidence="4" id="KW-0158">Chromosome</keyword>
<dbReference type="Pfam" id="PF10283">
    <property type="entry name" value="zf-CCHH"/>
    <property type="match status" value="1"/>
</dbReference>
<feature type="transmembrane region" description="Helical" evidence="7">
    <location>
        <begin position="213"/>
        <end position="232"/>
    </location>
</feature>
<accession>A0A812E8C2</accession>
<proteinExistence type="inferred from homology"/>
<dbReference type="GO" id="GO:0072572">
    <property type="term" value="F:poly-ADP-D-ribose binding"/>
    <property type="evidence" value="ECO:0007669"/>
    <property type="project" value="TreeGrafter"/>
</dbReference>
<name>A0A812E8C2_ACAPH</name>
<feature type="transmembrane region" description="Helical" evidence="7">
    <location>
        <begin position="330"/>
        <end position="348"/>
    </location>
</feature>
<dbReference type="PANTHER" id="PTHR13386:SF1">
    <property type="entry name" value="HISTONE PARYLATION FACTOR 1"/>
    <property type="match status" value="1"/>
</dbReference>
<keyword evidence="5" id="KW-0539">Nucleus</keyword>
<dbReference type="AlphaFoldDB" id="A0A812E8C2"/>
<dbReference type="OrthoDB" id="416496at2759"/>
<organism evidence="9 10">
    <name type="scientific">Acanthosepion pharaonis</name>
    <name type="common">Pharaoh cuttlefish</name>
    <name type="synonym">Sepia pharaonis</name>
    <dbReference type="NCBI Taxonomy" id="158019"/>
    <lineage>
        <taxon>Eukaryota</taxon>
        <taxon>Metazoa</taxon>
        <taxon>Spiralia</taxon>
        <taxon>Lophotrochozoa</taxon>
        <taxon>Mollusca</taxon>
        <taxon>Cephalopoda</taxon>
        <taxon>Coleoidea</taxon>
        <taxon>Decapodiformes</taxon>
        <taxon>Sepiida</taxon>
        <taxon>Sepiina</taxon>
        <taxon>Sepiidae</taxon>
        <taxon>Acanthosepion</taxon>
    </lineage>
</organism>
<dbReference type="Proteomes" id="UP000597762">
    <property type="component" value="Unassembled WGS sequence"/>
</dbReference>
<feature type="transmembrane region" description="Helical" evidence="7">
    <location>
        <begin position="272"/>
        <end position="292"/>
    </location>
</feature>
<feature type="domain" description="PBZ-type" evidence="8">
    <location>
        <begin position="22"/>
        <end position="46"/>
    </location>
</feature>
<keyword evidence="7" id="KW-0472">Membrane</keyword>
<comment type="subcellular location">
    <subcellularLocation>
        <location evidence="2">Chromosome</location>
    </subcellularLocation>
    <subcellularLocation>
        <location evidence="1">Nucleus</location>
    </subcellularLocation>
</comment>
<feature type="region of interest" description="Disordered" evidence="6">
    <location>
        <begin position="1"/>
        <end position="124"/>
    </location>
</feature>
<dbReference type="InterPro" id="IPR019361">
    <property type="entry name" value="HPF1"/>
</dbReference>
<feature type="transmembrane region" description="Helical" evidence="7">
    <location>
        <begin position="298"/>
        <end position="318"/>
    </location>
</feature>
<keyword evidence="7" id="KW-0812">Transmembrane</keyword>
<evidence type="ECO:0000256" key="6">
    <source>
        <dbReference type="SAM" id="MobiDB-lite"/>
    </source>
</evidence>
<keyword evidence="10" id="KW-1185">Reference proteome</keyword>
<gene>
    <name evidence="9" type="ORF">SPHA_68628</name>
</gene>
<evidence type="ECO:0000256" key="1">
    <source>
        <dbReference type="ARBA" id="ARBA00004123"/>
    </source>
</evidence>
<dbReference type="GO" id="GO:0005694">
    <property type="term" value="C:chromosome"/>
    <property type="evidence" value="ECO:0007669"/>
    <property type="project" value="UniProtKB-SubCell"/>
</dbReference>
<comment type="caution">
    <text evidence="9">The sequence shown here is derived from an EMBL/GenBank/DDBJ whole genome shotgun (WGS) entry which is preliminary data.</text>
</comment>
<protein>
    <submittedName>
        <fullName evidence="9">Histone PARylation factor 1-like,Histone PARylation factor 1</fullName>
    </submittedName>
</protein>
<evidence type="ECO:0000256" key="5">
    <source>
        <dbReference type="ARBA" id="ARBA00023242"/>
    </source>
</evidence>
<feature type="compositionally biased region" description="Basic and acidic residues" evidence="6">
    <location>
        <begin position="100"/>
        <end position="114"/>
    </location>
</feature>
<dbReference type="GO" id="GO:0042393">
    <property type="term" value="F:histone binding"/>
    <property type="evidence" value="ECO:0007669"/>
    <property type="project" value="InterPro"/>
</dbReference>
<evidence type="ECO:0000259" key="8">
    <source>
        <dbReference type="Pfam" id="PF10283"/>
    </source>
</evidence>
<feature type="transmembrane region" description="Helical" evidence="7">
    <location>
        <begin position="238"/>
        <end position="260"/>
    </location>
</feature>
<sequence>MAAVGDSKPEANQATTSDIDLRPHCKYGSNCYRKNPDHFRQYQHPKRNRPAAANQNDEAEEGCAPEKRQKNEVETGESQESKSDSETTEKTLEEEEESSDKEKETNDLKEKQPEELIPPPSPEDIKENIKQKFLVEMPEDFYELWEFCKSNKPKDPSSNKYDVLPDFEEYWNSVATMKTIFKNNGSFHLHFIFIFCFSYNFVSFFVSFFHFRFFFPFSFLFSIFVSFFHFHFFFPFSFLFSVFLFSVFLFSFSFSCFSFFRFSFSFSPFSVFLFPFLLFPFFFFLFSFFRFSFSFSPFSVFLFPFLLFPFFFFLFSFFRFSFSFSPFSVFLFPFLLFPFFFFLFLLSLCCFSDLLGFNLVGPFDILAGKHKKLNGKNSKGHLPNYLLHWRYYFDPPEFQTVIQGDDQTQFHLGYYRDDPLELPVFVASNSAKESCLIKPCGENLFGAINWYLADRLKSKKLSTKERKAISDLQTKLIHWSEERNISLKMQTAGMTARNKKVVCKTFHGAGIVVKLDQNKVGYRPVPESAASLRKMFTKICSSQTENERNKNFEALEELLTLVQFANDECDYGEGLELGLALFCHGGNALHSAIQHLLPLAYQLLQRTQFSQIITAHLKQRNIDIPPQSLNELD</sequence>
<feature type="compositionally biased region" description="Basic and acidic residues" evidence="6">
    <location>
        <begin position="64"/>
        <end position="91"/>
    </location>
</feature>